<dbReference type="Proteomes" id="UP001268089">
    <property type="component" value="Unassembled WGS sequence"/>
</dbReference>
<comment type="caution">
    <text evidence="1">The sequence shown here is derived from an EMBL/GenBank/DDBJ whole genome shotgun (WGS) entry which is preliminary data.</text>
</comment>
<reference evidence="1 2" key="1">
    <citation type="submission" date="2023-07" db="EMBL/GenBank/DDBJ databases">
        <title>Sorghum-associated microbial communities from plants grown in Nebraska, USA.</title>
        <authorList>
            <person name="Schachtman D."/>
        </authorList>
    </citation>
    <scope>NUCLEOTIDE SEQUENCE [LARGE SCALE GENOMIC DNA]</scope>
    <source>
        <strain evidence="1 2">BE308</strain>
    </source>
</reference>
<dbReference type="EMBL" id="JAVDXO010000009">
    <property type="protein sequence ID" value="MDR7308153.1"/>
    <property type="molecule type" value="Genomic_DNA"/>
</dbReference>
<name>A0ABU1ZRQ4_9BURK</name>
<keyword evidence="2" id="KW-1185">Reference proteome</keyword>
<accession>A0ABU1ZRQ4</accession>
<evidence type="ECO:0000313" key="2">
    <source>
        <dbReference type="Proteomes" id="UP001268089"/>
    </source>
</evidence>
<sequence>MYPYSPEPHRGIQASLAVSDDVIHLFVDAREAREYFFWLGSPTQKLKGQFPNLRKIIIQDDYLSQKQLDQLPIDLKPIAVEWTQGFYIDGRHGR</sequence>
<proteinExistence type="predicted"/>
<evidence type="ECO:0000313" key="1">
    <source>
        <dbReference type="EMBL" id="MDR7308153.1"/>
    </source>
</evidence>
<gene>
    <name evidence="1" type="ORF">J2X15_003462</name>
</gene>
<organism evidence="1 2">
    <name type="scientific">Rhodoferax saidenbachensis</name>
    <dbReference type="NCBI Taxonomy" id="1484693"/>
    <lineage>
        <taxon>Bacteria</taxon>
        <taxon>Pseudomonadati</taxon>
        <taxon>Pseudomonadota</taxon>
        <taxon>Betaproteobacteria</taxon>
        <taxon>Burkholderiales</taxon>
        <taxon>Comamonadaceae</taxon>
        <taxon>Rhodoferax</taxon>
    </lineage>
</organism>
<dbReference type="RefSeq" id="WP_310345033.1">
    <property type="nucleotide sequence ID" value="NZ_JAVDXO010000009.1"/>
</dbReference>
<protein>
    <submittedName>
        <fullName evidence="1">Uncharacterized protein</fullName>
    </submittedName>
</protein>